<dbReference type="InterPro" id="IPR003462">
    <property type="entry name" value="ODC_Mu_crystall"/>
</dbReference>
<dbReference type="AlphaFoldDB" id="K6VJ44"/>
<keyword evidence="2" id="KW-1185">Reference proteome</keyword>
<dbReference type="RefSeq" id="WP_006592780.1">
    <property type="nucleotide sequence ID" value="NZ_BAHD01000033.1"/>
</dbReference>
<dbReference type="GO" id="GO:0005737">
    <property type="term" value="C:cytoplasm"/>
    <property type="evidence" value="ECO:0007669"/>
    <property type="project" value="TreeGrafter"/>
</dbReference>
<dbReference type="SUPFAM" id="SSF51735">
    <property type="entry name" value="NAD(P)-binding Rossmann-fold domains"/>
    <property type="match status" value="1"/>
</dbReference>
<organism evidence="1 2">
    <name type="scientific">Kineosphaera limosa NBRC 100340</name>
    <dbReference type="NCBI Taxonomy" id="1184609"/>
    <lineage>
        <taxon>Bacteria</taxon>
        <taxon>Bacillati</taxon>
        <taxon>Actinomycetota</taxon>
        <taxon>Actinomycetes</taxon>
        <taxon>Micrococcales</taxon>
        <taxon>Dermatophilaceae</taxon>
        <taxon>Kineosphaera</taxon>
    </lineage>
</organism>
<accession>K6VJ44</accession>
<gene>
    <name evidence="1" type="ORF">KILIM_033_00680</name>
</gene>
<dbReference type="OrthoDB" id="4311033at2"/>
<dbReference type="PIRSF" id="PIRSF001439">
    <property type="entry name" value="CryM"/>
    <property type="match status" value="1"/>
</dbReference>
<dbReference type="Proteomes" id="UP000008366">
    <property type="component" value="Unassembled WGS sequence"/>
</dbReference>
<protein>
    <submittedName>
        <fullName evidence="1">Ornithine cyclodeaminase/mu-crystallin family protein</fullName>
    </submittedName>
</protein>
<dbReference type="Gene3D" id="3.40.50.720">
    <property type="entry name" value="NAD(P)-binding Rossmann-like Domain"/>
    <property type="match status" value="1"/>
</dbReference>
<dbReference type="InterPro" id="IPR036291">
    <property type="entry name" value="NAD(P)-bd_dom_sf"/>
</dbReference>
<reference evidence="1 2" key="1">
    <citation type="submission" date="2012-08" db="EMBL/GenBank/DDBJ databases">
        <title>Whole genome shotgun sequence of Kineosphaera limosa NBRC 100340.</title>
        <authorList>
            <person name="Yoshida I."/>
            <person name="Isaki S."/>
            <person name="Hosoyama A."/>
            <person name="Tsuchikane K."/>
            <person name="Katsumata H."/>
            <person name="Ando Y."/>
            <person name="Ohji S."/>
            <person name="Hamada M."/>
            <person name="Tamura T."/>
            <person name="Yamazoe A."/>
            <person name="Yamazaki S."/>
            <person name="Fujita N."/>
        </authorList>
    </citation>
    <scope>NUCLEOTIDE SEQUENCE [LARGE SCALE GENOMIC DNA]</scope>
    <source>
        <strain evidence="1 2">NBRC 100340</strain>
    </source>
</reference>
<proteinExistence type="predicted"/>
<dbReference type="EMBL" id="BAHD01000033">
    <property type="protein sequence ID" value="GAB96248.1"/>
    <property type="molecule type" value="Genomic_DNA"/>
</dbReference>
<evidence type="ECO:0000313" key="1">
    <source>
        <dbReference type="EMBL" id="GAB96248.1"/>
    </source>
</evidence>
<dbReference type="eggNOG" id="COG2423">
    <property type="taxonomic scope" value="Bacteria"/>
</dbReference>
<name>K6VJ44_9MICO</name>
<evidence type="ECO:0000313" key="2">
    <source>
        <dbReference type="Proteomes" id="UP000008366"/>
    </source>
</evidence>
<dbReference type="InterPro" id="IPR023401">
    <property type="entry name" value="ODC_N"/>
</dbReference>
<comment type="caution">
    <text evidence="1">The sequence shown here is derived from an EMBL/GenBank/DDBJ whole genome shotgun (WGS) entry which is preliminary data.</text>
</comment>
<dbReference type="PANTHER" id="PTHR13812:SF19">
    <property type="entry name" value="KETIMINE REDUCTASE MU-CRYSTALLIN"/>
    <property type="match status" value="1"/>
</dbReference>
<dbReference type="PANTHER" id="PTHR13812">
    <property type="entry name" value="KETIMINE REDUCTASE MU-CRYSTALLIN"/>
    <property type="match status" value="1"/>
</dbReference>
<dbReference type="Gene3D" id="3.30.1780.10">
    <property type="entry name" value="ornithine cyclodeaminase, domain 1"/>
    <property type="match status" value="1"/>
</dbReference>
<dbReference type="Pfam" id="PF02423">
    <property type="entry name" value="OCD_Mu_crystall"/>
    <property type="match status" value="1"/>
</dbReference>
<sequence>MNQESADPRWVSAEDFRQVVGPERARQLVEEALLSGFDPSVDPPRIAMPAGDRGEWLLMPTTIGEWTGIKVATVSPDNPARGLPRIQAIYQLLDSATLTPRYLIDGSTLTSLRTPAVSAVAVARLAPEPVRIVDLFGTGPQAWHHLEALAAVRDVGSVRVHSRTPATAAEFARRCLEHGFAAGVAAPHDEPSEPADILICATTSRTPILASEQVRDGACVVAVGSHHPDARELPGDLMGRALVVVEDVGTALREAGDVILAVEEGMLQAADLEPLADLVAGRVQRRDDAPNVFKSVGMSWEDLAVARGIAEASILPDYRQSGRC</sequence>
<dbReference type="STRING" id="1184609.KILIM_033_00680"/>